<keyword evidence="3" id="KW-1185">Reference proteome</keyword>
<dbReference type="AlphaFoldDB" id="A0A9P7PYC6"/>
<feature type="compositionally biased region" description="Basic and acidic residues" evidence="1">
    <location>
        <begin position="1"/>
        <end position="24"/>
    </location>
</feature>
<protein>
    <submittedName>
        <fullName evidence="2">Uncharacterized protein</fullName>
    </submittedName>
</protein>
<dbReference type="InterPro" id="IPR046357">
    <property type="entry name" value="PPIase_dom_sf"/>
</dbReference>
<dbReference type="GO" id="GO:0003755">
    <property type="term" value="F:peptidyl-prolyl cis-trans isomerase activity"/>
    <property type="evidence" value="ECO:0007669"/>
    <property type="project" value="InterPro"/>
</dbReference>
<accession>A0A9P7PYC6</accession>
<gene>
    <name evidence="2" type="ORF">E4U13_004360</name>
</gene>
<feature type="region of interest" description="Disordered" evidence="1">
    <location>
        <begin position="1"/>
        <end position="30"/>
    </location>
</feature>
<comment type="caution">
    <text evidence="2">The sequence shown here is derived from an EMBL/GenBank/DDBJ whole genome shotgun (WGS) entry which is preliminary data.</text>
</comment>
<proteinExistence type="predicted"/>
<dbReference type="Gene3D" id="3.10.50.40">
    <property type="match status" value="1"/>
</dbReference>
<evidence type="ECO:0000313" key="3">
    <source>
        <dbReference type="Proteomes" id="UP000732380"/>
    </source>
</evidence>
<sequence length="77" mass="8488">MGKNDRKNGDKSAAKGKTAEKDAGGSKSEGAQSIINVRHILCEKHAKKEEVLAKLRDWVKFDEVARTIPRTRRGGVN</sequence>
<dbReference type="Proteomes" id="UP000732380">
    <property type="component" value="Unassembled WGS sequence"/>
</dbReference>
<evidence type="ECO:0000313" key="2">
    <source>
        <dbReference type="EMBL" id="KAG6112272.1"/>
    </source>
</evidence>
<organism evidence="2 3">
    <name type="scientific">Claviceps humidiphila</name>
    <dbReference type="NCBI Taxonomy" id="1294629"/>
    <lineage>
        <taxon>Eukaryota</taxon>
        <taxon>Fungi</taxon>
        <taxon>Dikarya</taxon>
        <taxon>Ascomycota</taxon>
        <taxon>Pezizomycotina</taxon>
        <taxon>Sordariomycetes</taxon>
        <taxon>Hypocreomycetidae</taxon>
        <taxon>Hypocreales</taxon>
        <taxon>Clavicipitaceae</taxon>
        <taxon>Claviceps</taxon>
    </lineage>
</organism>
<name>A0A9P7PYC6_9HYPO</name>
<dbReference type="EMBL" id="SRQM01000340">
    <property type="protein sequence ID" value="KAG6112272.1"/>
    <property type="molecule type" value="Genomic_DNA"/>
</dbReference>
<evidence type="ECO:0000256" key="1">
    <source>
        <dbReference type="SAM" id="MobiDB-lite"/>
    </source>
</evidence>
<reference evidence="2 3" key="1">
    <citation type="journal article" date="2020" name="bioRxiv">
        <title>Whole genome comparisons of ergot fungi reveals the divergence and evolution of species within the genus Claviceps are the result of varying mechanisms driving genome evolution and host range expansion.</title>
        <authorList>
            <person name="Wyka S.A."/>
            <person name="Mondo S.J."/>
            <person name="Liu M."/>
            <person name="Dettman J."/>
            <person name="Nalam V."/>
            <person name="Broders K.D."/>
        </authorList>
    </citation>
    <scope>NUCLEOTIDE SEQUENCE [LARGE SCALE GENOMIC DNA]</scope>
    <source>
        <strain evidence="2 3">LM576</strain>
    </source>
</reference>